<dbReference type="SUPFAM" id="SSF63380">
    <property type="entry name" value="Riboflavin synthase domain-like"/>
    <property type="match status" value="1"/>
</dbReference>
<dbReference type="STRING" id="161896.UL81_05130"/>
<evidence type="ECO:0000313" key="2">
    <source>
        <dbReference type="Proteomes" id="UP000033566"/>
    </source>
</evidence>
<organism evidence="1 2">
    <name type="scientific">Corynebacterium camporealensis</name>
    <dbReference type="NCBI Taxonomy" id="161896"/>
    <lineage>
        <taxon>Bacteria</taxon>
        <taxon>Bacillati</taxon>
        <taxon>Actinomycetota</taxon>
        <taxon>Actinomycetes</taxon>
        <taxon>Mycobacteriales</taxon>
        <taxon>Corynebacteriaceae</taxon>
        <taxon>Corynebacterium</taxon>
    </lineage>
</organism>
<dbReference type="PANTHER" id="PTHR30157:SF0">
    <property type="entry name" value="NADPH-DEPENDENT FERRIC-CHELATE REDUCTASE"/>
    <property type="match status" value="1"/>
</dbReference>
<dbReference type="InterPro" id="IPR017927">
    <property type="entry name" value="FAD-bd_FR_type"/>
</dbReference>
<dbReference type="RefSeq" id="WP_407921718.1">
    <property type="nucleotide sequence ID" value="NZ_CP011311.1"/>
</dbReference>
<proteinExistence type="predicted"/>
<dbReference type="GO" id="GO:0016491">
    <property type="term" value="F:oxidoreductase activity"/>
    <property type="evidence" value="ECO:0007669"/>
    <property type="project" value="InterPro"/>
</dbReference>
<sequence length="341" mass="37840">MQTPKDWTEGFKAGFAAGFGDGYQEGLAVGRAETYADAKAAYKQAKYEAKQRKYQAKQEAKPHKKARKAMEATVVGKEQISPDMVRLYVQAPEIIGKELDKTDHYIKIFFVPEGADYSWPFDLAGIRETQPRNLQPVKRTYTLRRVDTRTGEMDIDFVLHGDSGLAGPWARDVEVGEKFGFAGPGGKWAPEARFDHFVFGGDESAAPAIAAGLEQLPANATAVAFVEVEASGHEIPMPEGKGIEVRFIYREGAMPGAKLSNALSTYTPPTENTSWFIHGVAEMVKKLRRCLFVERGIAKQDVSISGYWRLKMTEDEWQASKGEFVAAMEQEETKNLKETVG</sequence>
<dbReference type="KEGG" id="ccj:UL81_05130"/>
<dbReference type="InterPro" id="IPR013113">
    <property type="entry name" value="SIP_FAD-bd"/>
</dbReference>
<dbReference type="Pfam" id="PF04954">
    <property type="entry name" value="SIP"/>
    <property type="match status" value="1"/>
</dbReference>
<dbReference type="Proteomes" id="UP000033566">
    <property type="component" value="Chromosome"/>
</dbReference>
<accession>A0A0F6QY23</accession>
<dbReference type="Gene3D" id="2.40.30.10">
    <property type="entry name" value="Translation factors"/>
    <property type="match status" value="1"/>
</dbReference>
<reference evidence="1 2" key="1">
    <citation type="journal article" date="2015" name="Genome Announc.">
        <title>Complete Genome Sequence of Corynebacterium camporealensis DSM 44610, Isolated from the Milk of a Manchega Sheep with Subclinical Mastitis.</title>
        <authorList>
            <person name="Ruckert C."/>
            <person name="Albersmeier A."/>
            <person name="Winkler A."/>
            <person name="Tauch A."/>
        </authorList>
    </citation>
    <scope>NUCLEOTIDE SEQUENCE [LARGE SCALE GENOMIC DNA]</scope>
    <source>
        <strain evidence="1 2">DSM 44610</strain>
    </source>
</reference>
<dbReference type="InterPro" id="IPR007037">
    <property type="entry name" value="SIP_rossman_dom"/>
</dbReference>
<gene>
    <name evidence="1" type="ORF">UL81_05130</name>
</gene>
<evidence type="ECO:0000313" key="1">
    <source>
        <dbReference type="EMBL" id="AKE38998.1"/>
    </source>
</evidence>
<dbReference type="AlphaFoldDB" id="A0A0F6QY23"/>
<dbReference type="PROSITE" id="PS51384">
    <property type="entry name" value="FAD_FR"/>
    <property type="match status" value="1"/>
</dbReference>
<dbReference type="Gene3D" id="3.40.50.80">
    <property type="entry name" value="Nucleotide-binding domain of ferredoxin-NADP reductase (FNR) module"/>
    <property type="match status" value="1"/>
</dbReference>
<dbReference type="InterPro" id="IPR039261">
    <property type="entry name" value="FNR_nucleotide-bd"/>
</dbReference>
<dbReference type="Pfam" id="PF08021">
    <property type="entry name" value="FAD_binding_9"/>
    <property type="match status" value="1"/>
</dbReference>
<dbReference type="CDD" id="cd06193">
    <property type="entry name" value="siderophore_interacting"/>
    <property type="match status" value="1"/>
</dbReference>
<dbReference type="EMBL" id="CP011311">
    <property type="protein sequence ID" value="AKE38998.1"/>
    <property type="molecule type" value="Genomic_DNA"/>
</dbReference>
<dbReference type="InterPro" id="IPR039374">
    <property type="entry name" value="SIP_fam"/>
</dbReference>
<dbReference type="PATRIC" id="fig|161896.4.peg.1009"/>
<dbReference type="HOGENOM" id="CLU_040923_3_0_11"/>
<keyword evidence="2" id="KW-1185">Reference proteome</keyword>
<name>A0A0F6QY23_9CORY</name>
<protein>
    <submittedName>
        <fullName evidence="1">Siderophore-interacting protein</fullName>
    </submittedName>
</protein>
<dbReference type="PANTHER" id="PTHR30157">
    <property type="entry name" value="FERRIC REDUCTASE, NADPH-DEPENDENT"/>
    <property type="match status" value="1"/>
</dbReference>
<dbReference type="InterPro" id="IPR017938">
    <property type="entry name" value="Riboflavin_synthase-like_b-brl"/>
</dbReference>